<name>A0A8T2M0Z1_ASTMX</name>
<proteinExistence type="predicted"/>
<evidence type="ECO:0000313" key="1">
    <source>
        <dbReference type="EMBL" id="KAG9277963.1"/>
    </source>
</evidence>
<reference evidence="1 2" key="1">
    <citation type="submission" date="2021-07" db="EMBL/GenBank/DDBJ databases">
        <authorList>
            <person name="Imarazene B."/>
            <person name="Zahm M."/>
            <person name="Klopp C."/>
            <person name="Cabau C."/>
            <person name="Beille S."/>
            <person name="Jouanno E."/>
            <person name="Castinel A."/>
            <person name="Lluch J."/>
            <person name="Gil L."/>
            <person name="Kuchtly C."/>
            <person name="Lopez Roques C."/>
            <person name="Donnadieu C."/>
            <person name="Parrinello H."/>
            <person name="Journot L."/>
            <person name="Du K."/>
            <person name="Schartl M."/>
            <person name="Retaux S."/>
            <person name="Guiguen Y."/>
        </authorList>
    </citation>
    <scope>NUCLEOTIDE SEQUENCE [LARGE SCALE GENOMIC DNA]</scope>
    <source>
        <strain evidence="1">Pach_M1</strain>
        <tissue evidence="1">Testis</tissue>
    </source>
</reference>
<comment type="caution">
    <text evidence="1">The sequence shown here is derived from an EMBL/GenBank/DDBJ whole genome shotgun (WGS) entry which is preliminary data.</text>
</comment>
<dbReference type="EMBL" id="JAICCE010000004">
    <property type="protein sequence ID" value="KAG9277963.1"/>
    <property type="molecule type" value="Genomic_DNA"/>
</dbReference>
<gene>
    <name evidence="1" type="ORF">AMEX_G5738</name>
</gene>
<dbReference type="Proteomes" id="UP000752171">
    <property type="component" value="Unassembled WGS sequence"/>
</dbReference>
<accession>A0A8T2M0Z1</accession>
<organism evidence="1 2">
    <name type="scientific">Astyanax mexicanus</name>
    <name type="common">Blind cave fish</name>
    <name type="synonym">Astyanax fasciatus mexicanus</name>
    <dbReference type="NCBI Taxonomy" id="7994"/>
    <lineage>
        <taxon>Eukaryota</taxon>
        <taxon>Metazoa</taxon>
        <taxon>Chordata</taxon>
        <taxon>Craniata</taxon>
        <taxon>Vertebrata</taxon>
        <taxon>Euteleostomi</taxon>
        <taxon>Actinopterygii</taxon>
        <taxon>Neopterygii</taxon>
        <taxon>Teleostei</taxon>
        <taxon>Ostariophysi</taxon>
        <taxon>Characiformes</taxon>
        <taxon>Characoidei</taxon>
        <taxon>Acestrorhamphidae</taxon>
        <taxon>Acestrorhamphinae</taxon>
        <taxon>Astyanax</taxon>
    </lineage>
</organism>
<evidence type="ECO:0000313" key="2">
    <source>
        <dbReference type="Proteomes" id="UP000752171"/>
    </source>
</evidence>
<sequence length="100" mass="11324">MHFQSLSFFVNSCSTDIHCLLILTFQVNKKERELQCLVPCYCLVGVTRGLATRLQVYLVLKISLFLYSQSPFSIISFFVQSPFYPLAPASTTIKGIQLNP</sequence>
<protein>
    <submittedName>
        <fullName evidence="1">Uncharacterized protein</fullName>
    </submittedName>
</protein>
<dbReference type="AlphaFoldDB" id="A0A8T2M0Z1"/>